<feature type="binding site" evidence="6">
    <location>
        <begin position="275"/>
        <end position="278"/>
    </location>
    <ligand>
        <name>GTP</name>
        <dbReference type="ChEBI" id="CHEBI:37565"/>
    </ligand>
</feature>
<dbReference type="RefSeq" id="WP_205016860.1">
    <property type="nucleotide sequence ID" value="NZ_JAFBEI010000013.1"/>
</dbReference>
<keyword evidence="6" id="KW-0460">Magnesium</keyword>
<feature type="binding site" evidence="6">
    <location>
        <position position="235"/>
    </location>
    <ligand>
        <name>Mg(2+)</name>
        <dbReference type="ChEBI" id="CHEBI:18420"/>
    </ligand>
</feature>
<dbReference type="InterPro" id="IPR027417">
    <property type="entry name" value="P-loop_NTPase"/>
</dbReference>
<keyword evidence="6 9" id="KW-0378">Hydrolase</keyword>
<feature type="binding site" evidence="6">
    <location>
        <position position="256"/>
    </location>
    <ligand>
        <name>Mg(2+)</name>
        <dbReference type="ChEBI" id="CHEBI:18420"/>
    </ligand>
</feature>
<gene>
    <name evidence="6" type="primary">mnmE</name>
    <name evidence="6" type="synonym">trmE</name>
    <name evidence="9" type="ORF">JOC31_000776</name>
</gene>
<dbReference type="SUPFAM" id="SSF52540">
    <property type="entry name" value="P-loop containing nucleoside triphosphate hydrolases"/>
    <property type="match status" value="1"/>
</dbReference>
<keyword evidence="5 6" id="KW-0342">GTP-binding</keyword>
<feature type="binding site" evidence="6">
    <location>
        <position position="250"/>
    </location>
    <ligand>
        <name>K(+)</name>
        <dbReference type="ChEBI" id="CHEBI:29103"/>
    </ligand>
</feature>
<evidence type="ECO:0000313" key="9">
    <source>
        <dbReference type="EMBL" id="MBM7635957.1"/>
    </source>
</evidence>
<dbReference type="PANTHER" id="PTHR42714">
    <property type="entry name" value="TRNA MODIFICATION GTPASE GTPBP3"/>
    <property type="match status" value="1"/>
</dbReference>
<comment type="caution">
    <text evidence="9">The sequence shown here is derived from an EMBL/GenBank/DDBJ whole genome shotgun (WGS) entry which is preliminary data.</text>
</comment>
<dbReference type="Pfam" id="PF12631">
    <property type="entry name" value="MnmE_helical"/>
    <property type="match status" value="1"/>
</dbReference>
<evidence type="ECO:0000256" key="7">
    <source>
        <dbReference type="RuleBase" id="RU003313"/>
    </source>
</evidence>
<dbReference type="Proteomes" id="UP000809081">
    <property type="component" value="Unassembled WGS sequence"/>
</dbReference>
<evidence type="ECO:0000256" key="6">
    <source>
        <dbReference type="HAMAP-Rule" id="MF_00379"/>
    </source>
</evidence>
<evidence type="ECO:0000259" key="8">
    <source>
        <dbReference type="PROSITE" id="PS51709"/>
    </source>
</evidence>
<dbReference type="PANTHER" id="PTHR42714:SF2">
    <property type="entry name" value="TRNA MODIFICATION GTPASE GTPBP3, MITOCHONDRIAL"/>
    <property type="match status" value="1"/>
</dbReference>
<dbReference type="EC" id="3.6.-.-" evidence="6"/>
<comment type="function">
    <text evidence="6">Exhibits a very high intrinsic GTPase hydrolysis rate. Involved in the addition of a carboxymethylaminomethyl (cmnm) group at the wobble position (U34) of certain tRNAs, forming tRNA-cmnm(5)s(2)U34.</text>
</comment>
<proteinExistence type="inferred from homology"/>
<organism evidence="9 10">
    <name type="scientific">Streptococcus saliviloxodontae</name>
    <dbReference type="NCBI Taxonomy" id="1349416"/>
    <lineage>
        <taxon>Bacteria</taxon>
        <taxon>Bacillati</taxon>
        <taxon>Bacillota</taxon>
        <taxon>Bacilli</taxon>
        <taxon>Lactobacillales</taxon>
        <taxon>Streptococcaceae</taxon>
        <taxon>Streptococcus</taxon>
    </lineage>
</organism>
<evidence type="ECO:0000256" key="4">
    <source>
        <dbReference type="ARBA" id="ARBA00022958"/>
    </source>
</evidence>
<keyword evidence="3 6" id="KW-0547">Nucleotide-binding</keyword>
<dbReference type="Gene3D" id="1.20.120.430">
    <property type="entry name" value="tRNA modification GTPase MnmE domain 2"/>
    <property type="match status" value="1"/>
</dbReference>
<feature type="binding site" evidence="6">
    <location>
        <position position="455"/>
    </location>
    <ligand>
        <name>(6S)-5-formyl-5,6,7,8-tetrahydrofolate</name>
        <dbReference type="ChEBI" id="CHEBI:57457"/>
    </ligand>
</feature>
<dbReference type="Gene3D" id="3.40.50.300">
    <property type="entry name" value="P-loop containing nucleotide triphosphate hydrolases"/>
    <property type="match status" value="1"/>
</dbReference>
<comment type="similarity">
    <text evidence="1 6 7">Belongs to the TRAFAC class TrmE-Era-EngA-EngB-Septin-like GTPase superfamily. TrmE GTPase family.</text>
</comment>
<feature type="binding site" evidence="6">
    <location>
        <position position="252"/>
    </location>
    <ligand>
        <name>K(+)</name>
        <dbReference type="ChEBI" id="CHEBI:29103"/>
    </ligand>
</feature>
<dbReference type="InterPro" id="IPR018948">
    <property type="entry name" value="GTP-bd_TrmE_N"/>
</dbReference>
<dbReference type="GO" id="GO:0016787">
    <property type="term" value="F:hydrolase activity"/>
    <property type="evidence" value="ECO:0007669"/>
    <property type="project" value="UniProtKB-KW"/>
</dbReference>
<evidence type="ECO:0000256" key="5">
    <source>
        <dbReference type="ARBA" id="ARBA00023134"/>
    </source>
</evidence>
<dbReference type="PROSITE" id="PS51709">
    <property type="entry name" value="G_TRME"/>
    <property type="match status" value="1"/>
</dbReference>
<dbReference type="NCBIfam" id="TIGR00231">
    <property type="entry name" value="small_GTP"/>
    <property type="match status" value="1"/>
</dbReference>
<reference evidence="9 10" key="1">
    <citation type="submission" date="2021-01" db="EMBL/GenBank/DDBJ databases">
        <title>Genomic Encyclopedia of Type Strains, Phase IV (KMG-IV): sequencing the most valuable type-strain genomes for metagenomic binning, comparative biology and taxonomic classification.</title>
        <authorList>
            <person name="Goeker M."/>
        </authorList>
    </citation>
    <scope>NUCLEOTIDE SEQUENCE [LARGE SCALE GENOMIC DNA]</scope>
    <source>
        <strain evidence="9 10">DSM 27513</strain>
    </source>
</reference>
<comment type="caution">
    <text evidence="6">Lacks conserved residue(s) required for the propagation of feature annotation.</text>
</comment>
<dbReference type="InterPro" id="IPR031168">
    <property type="entry name" value="G_TrmE"/>
</dbReference>
<keyword evidence="10" id="KW-1185">Reference proteome</keyword>
<keyword evidence="6" id="KW-0963">Cytoplasm</keyword>
<comment type="cofactor">
    <cofactor evidence="6">
        <name>K(+)</name>
        <dbReference type="ChEBI" id="CHEBI:29103"/>
    </cofactor>
    <text evidence="6">Binds 1 potassium ion per subunit.</text>
</comment>
<dbReference type="EMBL" id="JAFBEI010000013">
    <property type="protein sequence ID" value="MBM7635957.1"/>
    <property type="molecule type" value="Genomic_DNA"/>
</dbReference>
<dbReference type="CDD" id="cd04164">
    <property type="entry name" value="trmE"/>
    <property type="match status" value="1"/>
</dbReference>
<dbReference type="NCBIfam" id="TIGR00450">
    <property type="entry name" value="mnmE_trmE_thdF"/>
    <property type="match status" value="1"/>
</dbReference>
<dbReference type="Pfam" id="PF01926">
    <property type="entry name" value="MMR_HSR1"/>
    <property type="match status" value="1"/>
</dbReference>
<evidence type="ECO:0000256" key="3">
    <source>
        <dbReference type="ARBA" id="ARBA00022741"/>
    </source>
</evidence>
<dbReference type="InterPro" id="IPR006073">
    <property type="entry name" value="GTP-bd"/>
</dbReference>
<dbReference type="HAMAP" id="MF_00379">
    <property type="entry name" value="GTPase_MnmE"/>
    <property type="match status" value="1"/>
</dbReference>
<keyword evidence="2 6" id="KW-0819">tRNA processing</keyword>
<evidence type="ECO:0000256" key="2">
    <source>
        <dbReference type="ARBA" id="ARBA00022694"/>
    </source>
</evidence>
<sequence>MITKEFDTIAAIATPLGEGAIGIVRLSGTDAIAIANQIFKGKNLENVASHTINYGHIIENDQVIDEVMLSVMRSPKTFTREDVVEINTHGGLAVTNEILQLALRSGARMAEPGEFTKRAFLNGRVDLTQAEAVMDLIRAKTDKAMAVAVSQLDGSLKHLIDNTRQEILNTLAQVEVNIDYPEYDDVEEMTTALMAEKTSEFKDLLEGLLRTAKRGKILREGLATAIIGRPNVGKSSLLNNLLREEKAIVTDIEGTTRDIIEEYVNIKGVPLKLVDTAGIRETDDVVEKIGVERSKKALEEADLVLLVFNASEKLTEQDKQLLAISQESNRIILLNKTDLEQQIERDLLPDDLIPISVLENQNIDQIEDRINQLFFDNAAAVEKDATYLSNARHISLIEQAVQSLSAVTDGLELGMPVDLLQVDMTRTWEILGEITGDAAPDELITQLFSQFCLGK</sequence>
<feature type="binding site" evidence="6">
    <location>
        <begin position="250"/>
        <end position="256"/>
    </location>
    <ligand>
        <name>GTP</name>
        <dbReference type="ChEBI" id="CHEBI:37565"/>
    </ligand>
</feature>
<evidence type="ECO:0000256" key="1">
    <source>
        <dbReference type="ARBA" id="ARBA00011043"/>
    </source>
</evidence>
<dbReference type="InterPro" id="IPR025867">
    <property type="entry name" value="MnmE_helical"/>
</dbReference>
<dbReference type="InterPro" id="IPR027368">
    <property type="entry name" value="MnmE_dom2"/>
</dbReference>
<comment type="subcellular location">
    <subcellularLocation>
        <location evidence="6">Cytoplasm</location>
    </subcellularLocation>
</comment>
<keyword evidence="4 6" id="KW-0630">Potassium</keyword>
<name>A0ABS2PKZ0_9STRE</name>
<feature type="binding site" evidence="6">
    <location>
        <position position="255"/>
    </location>
    <ligand>
        <name>K(+)</name>
        <dbReference type="ChEBI" id="CHEBI:29103"/>
    </ligand>
</feature>
<dbReference type="InterPro" id="IPR005225">
    <property type="entry name" value="Small_GTP-bd"/>
</dbReference>
<feature type="binding site" evidence="6">
    <location>
        <position position="124"/>
    </location>
    <ligand>
        <name>(6S)-5-formyl-5,6,7,8-tetrahydrofolate</name>
        <dbReference type="ChEBI" id="CHEBI:57457"/>
    </ligand>
</feature>
<evidence type="ECO:0000313" key="10">
    <source>
        <dbReference type="Proteomes" id="UP000809081"/>
    </source>
</evidence>
<accession>A0ABS2PKZ0</accession>
<protein>
    <recommendedName>
        <fullName evidence="6">tRNA modification GTPase MnmE</fullName>
        <ecNumber evidence="6">3.6.-.-</ecNumber>
    </recommendedName>
</protein>
<dbReference type="SUPFAM" id="SSF116878">
    <property type="entry name" value="TrmE connector domain"/>
    <property type="match status" value="1"/>
</dbReference>
<feature type="binding site" evidence="6">
    <location>
        <position position="25"/>
    </location>
    <ligand>
        <name>(6S)-5-formyl-5,6,7,8-tetrahydrofolate</name>
        <dbReference type="ChEBI" id="CHEBI:57457"/>
    </ligand>
</feature>
<feature type="binding site" evidence="6">
    <location>
        <begin position="231"/>
        <end position="236"/>
    </location>
    <ligand>
        <name>GTP</name>
        <dbReference type="ChEBI" id="CHEBI:37565"/>
    </ligand>
</feature>
<feature type="binding site" evidence="6">
    <location>
        <position position="231"/>
    </location>
    <ligand>
        <name>K(+)</name>
        <dbReference type="ChEBI" id="CHEBI:29103"/>
    </ligand>
</feature>
<dbReference type="InterPro" id="IPR027266">
    <property type="entry name" value="TrmE/GcvT-like"/>
</dbReference>
<feature type="binding site" evidence="6">
    <location>
        <position position="85"/>
    </location>
    <ligand>
        <name>(6S)-5-formyl-5,6,7,8-tetrahydrofolate</name>
        <dbReference type="ChEBI" id="CHEBI:57457"/>
    </ligand>
</feature>
<comment type="subunit">
    <text evidence="6">Homodimer. Heterotetramer of two MnmE and two MnmG subunits.</text>
</comment>
<dbReference type="Gene3D" id="3.30.1360.120">
    <property type="entry name" value="Probable tRNA modification gtpase trme, domain 1"/>
    <property type="match status" value="1"/>
</dbReference>
<dbReference type="CDD" id="cd14858">
    <property type="entry name" value="TrmE_N"/>
    <property type="match status" value="1"/>
</dbReference>
<dbReference type="InterPro" id="IPR004520">
    <property type="entry name" value="GTPase_MnmE"/>
</dbReference>
<dbReference type="NCBIfam" id="NF003661">
    <property type="entry name" value="PRK05291.1-3"/>
    <property type="match status" value="1"/>
</dbReference>
<dbReference type="Pfam" id="PF10396">
    <property type="entry name" value="TrmE_N"/>
    <property type="match status" value="1"/>
</dbReference>
<keyword evidence="6" id="KW-0479">Metal-binding</keyword>
<feature type="domain" description="TrmE-type G" evidence="8">
    <location>
        <begin position="221"/>
        <end position="375"/>
    </location>
</feature>